<dbReference type="EMBL" id="QWKZ01000037">
    <property type="protein sequence ID" value="RIH86032.1"/>
    <property type="molecule type" value="Genomic_DNA"/>
</dbReference>
<reference evidence="2 3" key="1">
    <citation type="submission" date="2018-08" db="EMBL/GenBank/DDBJ databases">
        <title>Meiothermus luteus KCTC 52599 genome sequencing project.</title>
        <authorList>
            <person name="Da Costa M.S."/>
            <person name="Albuquerque L."/>
            <person name="Raposo P."/>
            <person name="Froufe H.J.C."/>
            <person name="Barroso C.S."/>
            <person name="Egas C."/>
        </authorList>
    </citation>
    <scope>NUCLEOTIDE SEQUENCE [LARGE SCALE GENOMIC DNA]</scope>
    <source>
        <strain evidence="2 3">KCTC 52599</strain>
    </source>
</reference>
<keyword evidence="3" id="KW-1185">Reference proteome</keyword>
<evidence type="ECO:0000313" key="3">
    <source>
        <dbReference type="Proteomes" id="UP000265800"/>
    </source>
</evidence>
<accession>A0A399ETT7</accession>
<dbReference type="Pfam" id="PF20243">
    <property type="entry name" value="MbnP"/>
    <property type="match status" value="1"/>
</dbReference>
<dbReference type="Proteomes" id="UP000265800">
    <property type="component" value="Unassembled WGS sequence"/>
</dbReference>
<dbReference type="AlphaFoldDB" id="A0A399ETT7"/>
<name>A0A399ETT7_9DEIN</name>
<dbReference type="RefSeq" id="WP_119360032.1">
    <property type="nucleotide sequence ID" value="NZ_QWKZ01000037.1"/>
</dbReference>
<dbReference type="OrthoDB" id="64245at2"/>
<evidence type="ECO:0000259" key="1">
    <source>
        <dbReference type="Pfam" id="PF20243"/>
    </source>
</evidence>
<proteinExistence type="predicted"/>
<sequence length="247" mass="27930">MRSWAVALWIGLWAGALAAPVELKVNLRVGEAPLEWGRVYQTPMGQRYRIDLLKFYISELALVRPDGKEVRVEGLALAEFRRGGPTQGVSVMRFEAPPGEYRGLRFDVGVPRELNHLDAATQELPLGVNSGMYWAWNPGYIFYRLEGTAFLGGKEEKWVVHMGTDAFRIPVRLHDLQMRRVRLEVPPRGTSLVLNLDVGRAFLPGPNGAFLDWQQPRLRQLHGMSPETAMVMAVVYYHMLSAFSLAR</sequence>
<gene>
    <name evidence="2" type="ORF">Mlute_01400</name>
</gene>
<comment type="caution">
    <text evidence="2">The sequence shown here is derived from an EMBL/GenBank/DDBJ whole genome shotgun (WGS) entry which is preliminary data.</text>
</comment>
<protein>
    <recommendedName>
        <fullName evidence="1">Copper-binding protein MbnP-like domain-containing protein</fullName>
    </recommendedName>
</protein>
<dbReference type="InterPro" id="IPR046863">
    <property type="entry name" value="MbnP-like_dom"/>
</dbReference>
<organism evidence="2 3">
    <name type="scientific">Meiothermus luteus</name>
    <dbReference type="NCBI Taxonomy" id="2026184"/>
    <lineage>
        <taxon>Bacteria</taxon>
        <taxon>Thermotogati</taxon>
        <taxon>Deinococcota</taxon>
        <taxon>Deinococci</taxon>
        <taxon>Thermales</taxon>
        <taxon>Thermaceae</taxon>
        <taxon>Meiothermus</taxon>
    </lineage>
</organism>
<feature type="domain" description="Copper-binding protein MbnP-like" evidence="1">
    <location>
        <begin position="19"/>
        <end position="202"/>
    </location>
</feature>
<evidence type="ECO:0000313" key="2">
    <source>
        <dbReference type="EMBL" id="RIH86032.1"/>
    </source>
</evidence>